<dbReference type="EMBL" id="LNQE01001390">
    <property type="protein sequence ID" value="KUG18291.1"/>
    <property type="molecule type" value="Genomic_DNA"/>
</dbReference>
<reference evidence="1" key="1">
    <citation type="journal article" date="2015" name="Proc. Natl. Acad. Sci. U.S.A.">
        <title>Networks of energetic and metabolic interactions define dynamics in microbial communities.</title>
        <authorList>
            <person name="Embree M."/>
            <person name="Liu J.K."/>
            <person name="Al-Bassam M.M."/>
            <person name="Zengler K."/>
        </authorList>
    </citation>
    <scope>NUCLEOTIDE SEQUENCE</scope>
</reference>
<protein>
    <submittedName>
        <fullName evidence="1">Uncharacterized protein</fullName>
    </submittedName>
</protein>
<organism evidence="1">
    <name type="scientific">hydrocarbon metagenome</name>
    <dbReference type="NCBI Taxonomy" id="938273"/>
    <lineage>
        <taxon>unclassified sequences</taxon>
        <taxon>metagenomes</taxon>
        <taxon>ecological metagenomes</taxon>
    </lineage>
</organism>
<accession>A0A0W8FD61</accession>
<name>A0A0W8FD61_9ZZZZ</name>
<gene>
    <name evidence="1" type="ORF">ASZ90_011996</name>
</gene>
<comment type="caution">
    <text evidence="1">The sequence shown here is derived from an EMBL/GenBank/DDBJ whole genome shotgun (WGS) entry which is preliminary data.</text>
</comment>
<proteinExistence type="predicted"/>
<evidence type="ECO:0000313" key="1">
    <source>
        <dbReference type="EMBL" id="KUG18291.1"/>
    </source>
</evidence>
<dbReference type="AlphaFoldDB" id="A0A0W8FD61"/>
<sequence length="43" mass="4931">MKSKSVLVTDISANFTAKMIRYQGFCDQTAKRKDPAISKKYLF</sequence>